<evidence type="ECO:0000259" key="10">
    <source>
        <dbReference type="PROSITE" id="PS50893"/>
    </source>
</evidence>
<feature type="transmembrane region" description="Helical" evidence="9">
    <location>
        <begin position="213"/>
        <end position="230"/>
    </location>
</feature>
<dbReference type="Gene3D" id="3.40.50.300">
    <property type="entry name" value="P-loop containing nucleotide triphosphate hydrolases"/>
    <property type="match status" value="1"/>
</dbReference>
<dbReference type="InterPro" id="IPR017750">
    <property type="entry name" value="ATPase_T1SS"/>
</dbReference>
<proteinExistence type="predicted"/>
<dbReference type="GO" id="GO:0008233">
    <property type="term" value="F:peptidase activity"/>
    <property type="evidence" value="ECO:0007669"/>
    <property type="project" value="InterPro"/>
</dbReference>
<dbReference type="GO" id="GO:0005524">
    <property type="term" value="F:ATP binding"/>
    <property type="evidence" value="ECO:0007669"/>
    <property type="project" value="UniProtKB-KW"/>
</dbReference>
<dbReference type="Pfam" id="PF03412">
    <property type="entry name" value="Peptidase_C39"/>
    <property type="match status" value="1"/>
</dbReference>
<keyword evidence="7 9" id="KW-1133">Transmembrane helix</keyword>
<dbReference type="InterPro" id="IPR039421">
    <property type="entry name" value="Type_1_exporter"/>
</dbReference>
<dbReference type="PROSITE" id="PS50929">
    <property type="entry name" value="ABC_TM1F"/>
    <property type="match status" value="1"/>
</dbReference>
<evidence type="ECO:0000259" key="11">
    <source>
        <dbReference type="PROSITE" id="PS50929"/>
    </source>
</evidence>
<feature type="domain" description="Peptidase C39" evidence="12">
    <location>
        <begin position="18"/>
        <end position="142"/>
    </location>
</feature>
<dbReference type="PANTHER" id="PTHR24221">
    <property type="entry name" value="ATP-BINDING CASSETTE SUB-FAMILY B"/>
    <property type="match status" value="1"/>
</dbReference>
<evidence type="ECO:0000259" key="12">
    <source>
        <dbReference type="PROSITE" id="PS50990"/>
    </source>
</evidence>
<keyword evidence="4 9" id="KW-0812">Transmembrane</keyword>
<dbReference type="PROSITE" id="PS50893">
    <property type="entry name" value="ABC_TRANSPORTER_2"/>
    <property type="match status" value="1"/>
</dbReference>
<evidence type="ECO:0000256" key="5">
    <source>
        <dbReference type="ARBA" id="ARBA00022741"/>
    </source>
</evidence>
<dbReference type="PROSITE" id="PS00211">
    <property type="entry name" value="ABC_TRANSPORTER_1"/>
    <property type="match status" value="1"/>
</dbReference>
<dbReference type="Gene3D" id="1.20.1560.10">
    <property type="entry name" value="ABC transporter type 1, transmembrane domain"/>
    <property type="match status" value="1"/>
</dbReference>
<feature type="transmembrane region" description="Helical" evidence="9">
    <location>
        <begin position="316"/>
        <end position="336"/>
    </location>
</feature>
<dbReference type="GO" id="GO:0006508">
    <property type="term" value="P:proteolysis"/>
    <property type="evidence" value="ECO:0007669"/>
    <property type="project" value="InterPro"/>
</dbReference>
<reference evidence="13 14" key="1">
    <citation type="submission" date="2020-08" db="EMBL/GenBank/DDBJ databases">
        <title>Bridging the membrane lipid divide: bacteria of the FCB group superphylum have the potential to synthesize archaeal ether lipids.</title>
        <authorList>
            <person name="Villanueva L."/>
            <person name="Von Meijenfeldt F.A.B."/>
            <person name="Westbye A.B."/>
            <person name="Yadav S."/>
            <person name="Hopmans E.C."/>
            <person name="Dutilh B.E."/>
            <person name="Sinninghe Damste J.S."/>
        </authorList>
    </citation>
    <scope>NUCLEOTIDE SEQUENCE [LARGE SCALE GENOMIC DNA]</scope>
    <source>
        <strain evidence="13">NIOZ-UU47</strain>
    </source>
</reference>
<keyword evidence="3" id="KW-1003">Cell membrane</keyword>
<dbReference type="GO" id="GO:0016887">
    <property type="term" value="F:ATP hydrolysis activity"/>
    <property type="evidence" value="ECO:0007669"/>
    <property type="project" value="InterPro"/>
</dbReference>
<dbReference type="InterPro" id="IPR005074">
    <property type="entry name" value="Peptidase_C39"/>
</dbReference>
<name>A0A8J6NDC7_9BACT</name>
<dbReference type="FunFam" id="3.40.50.300:FF:000299">
    <property type="entry name" value="ABC transporter ATP-binding protein/permease"/>
    <property type="match status" value="1"/>
</dbReference>
<keyword evidence="6" id="KW-0067">ATP-binding</keyword>
<comment type="caution">
    <text evidence="13">The sequence shown here is derived from an EMBL/GenBank/DDBJ whole genome shotgun (WGS) entry which is preliminary data.</text>
</comment>
<dbReference type="Gene3D" id="3.90.70.10">
    <property type="entry name" value="Cysteine proteinases"/>
    <property type="match status" value="1"/>
</dbReference>
<dbReference type="PROSITE" id="PS50990">
    <property type="entry name" value="PEPTIDASE_C39"/>
    <property type="match status" value="1"/>
</dbReference>
<accession>A0A8J6NDC7</accession>
<keyword evidence="2" id="KW-0813">Transport</keyword>
<dbReference type="CDD" id="cd03245">
    <property type="entry name" value="ABCC_bacteriocin_exporters"/>
    <property type="match status" value="1"/>
</dbReference>
<dbReference type="SUPFAM" id="SSF90123">
    <property type="entry name" value="ABC transporter transmembrane region"/>
    <property type="match status" value="1"/>
</dbReference>
<evidence type="ECO:0000256" key="3">
    <source>
        <dbReference type="ARBA" id="ARBA00022475"/>
    </source>
</evidence>
<evidence type="ECO:0000256" key="7">
    <source>
        <dbReference type="ARBA" id="ARBA00022989"/>
    </source>
</evidence>
<dbReference type="SMART" id="SM00382">
    <property type="entry name" value="AAA"/>
    <property type="match status" value="1"/>
</dbReference>
<evidence type="ECO:0000256" key="6">
    <source>
        <dbReference type="ARBA" id="ARBA00022840"/>
    </source>
</evidence>
<evidence type="ECO:0000256" key="9">
    <source>
        <dbReference type="SAM" id="Phobius"/>
    </source>
</evidence>
<protein>
    <submittedName>
        <fullName evidence="13">Type I secretion system permease/ATPase</fullName>
    </submittedName>
</protein>
<sequence length="724" mass="79748">MSNEVNTEQQEKWKTAGDTDSHCDPLLDCLLLIAKLHGRNVTRTSLQTGLPLVQNCLTVELFSRAAGRADLSSRVLQRPLADVKDIELPAILLLKDKKACVLVSPGDDGKPVKILFPESGMGETEISQQDLGEIYTGYAIFVRPKYRAVERSLDDIQTRSTKNWFWGVIFSNWRIYRDVLFASLLINVLGLATPFYILNVYDRVIPNNAIETLWVLSIGIGIIYLFLLLMRGLRSYFIDEAGKKANLQISASLLEKVLGLRMEVRPKSVGSFSKNLQQFEEIRDFITSFSVTAIVDLPFVALGLFAVWYISGNLVLILIVAIVLLLAYALCIQVPLKKAVEKSFAASAQKNAILVDAVTGLETIKMLGAESQIQRAWEEAVSYIAKWSVKSRFLSSSVSNVANFVQNVAVVALVIGGVYKISTGNLSQGGLIALMILSRQAIAPMTQVVGLITRFHRAKAALRTLNEIMDLPVERPPGKAFLHRTRFDGAIELKNITFSYQDQSSDILKNVSLQIAAGERVGIVGPIGSGKTTLGKLILGLYEPDSGMISMDGTDIRQIDPAELRRCIGYVSQDVTLFRGSVRENIILGTRDIDDDVILQAAELAGVSEIVKKHAVGYDLQVGEQGRNLSGGQRQCVALARAILLDPPLLVLDEPTSSMDNRTEQRIKDRLQKILEGKSLLLITHRASMLQLVDRIIVLDNGHIVADGSRDSVLEALRNGQLNL</sequence>
<dbReference type="NCBIfam" id="TIGR03375">
    <property type="entry name" value="type_I_sec_LssB"/>
    <property type="match status" value="1"/>
</dbReference>
<dbReference type="InterPro" id="IPR011527">
    <property type="entry name" value="ABC1_TM_dom"/>
</dbReference>
<evidence type="ECO:0000256" key="2">
    <source>
        <dbReference type="ARBA" id="ARBA00022448"/>
    </source>
</evidence>
<feature type="domain" description="ABC transporter" evidence="10">
    <location>
        <begin position="491"/>
        <end position="724"/>
    </location>
</feature>
<dbReference type="PANTHER" id="PTHR24221:SF248">
    <property type="entry name" value="ABC TRANSPORTER TRANSMEMBRANE REGION"/>
    <property type="match status" value="1"/>
</dbReference>
<dbReference type="Pfam" id="PF00005">
    <property type="entry name" value="ABC_tran"/>
    <property type="match status" value="1"/>
</dbReference>
<dbReference type="InterPro" id="IPR003593">
    <property type="entry name" value="AAA+_ATPase"/>
</dbReference>
<dbReference type="InterPro" id="IPR003439">
    <property type="entry name" value="ABC_transporter-like_ATP-bd"/>
</dbReference>
<organism evidence="13 14">
    <name type="scientific">Candidatus Desulfobia pelagia</name>
    <dbReference type="NCBI Taxonomy" id="2841692"/>
    <lineage>
        <taxon>Bacteria</taxon>
        <taxon>Pseudomonadati</taxon>
        <taxon>Thermodesulfobacteriota</taxon>
        <taxon>Desulfobulbia</taxon>
        <taxon>Desulfobulbales</taxon>
        <taxon>Desulfobulbaceae</taxon>
        <taxon>Candidatus Desulfobia</taxon>
    </lineage>
</organism>
<evidence type="ECO:0000313" key="13">
    <source>
        <dbReference type="EMBL" id="MBC8318346.1"/>
    </source>
</evidence>
<dbReference type="Pfam" id="PF00664">
    <property type="entry name" value="ABC_membrane"/>
    <property type="match status" value="1"/>
</dbReference>
<feature type="domain" description="ABC transmembrane type-1" evidence="11">
    <location>
        <begin position="179"/>
        <end position="457"/>
    </location>
</feature>
<dbReference type="InterPro" id="IPR036640">
    <property type="entry name" value="ABC1_TM_sf"/>
</dbReference>
<dbReference type="GO" id="GO:0140359">
    <property type="term" value="F:ABC-type transporter activity"/>
    <property type="evidence" value="ECO:0007669"/>
    <property type="project" value="InterPro"/>
</dbReference>
<feature type="transmembrane region" description="Helical" evidence="9">
    <location>
        <begin position="179"/>
        <end position="201"/>
    </location>
</feature>
<evidence type="ECO:0000313" key="14">
    <source>
        <dbReference type="Proteomes" id="UP000614424"/>
    </source>
</evidence>
<dbReference type="SUPFAM" id="SSF52540">
    <property type="entry name" value="P-loop containing nucleoside triphosphate hydrolases"/>
    <property type="match status" value="1"/>
</dbReference>
<dbReference type="GO" id="GO:0005886">
    <property type="term" value="C:plasma membrane"/>
    <property type="evidence" value="ECO:0007669"/>
    <property type="project" value="UniProtKB-SubCell"/>
</dbReference>
<dbReference type="InterPro" id="IPR027417">
    <property type="entry name" value="P-loop_NTPase"/>
</dbReference>
<dbReference type="AlphaFoldDB" id="A0A8J6NDC7"/>
<keyword evidence="8 9" id="KW-0472">Membrane</keyword>
<gene>
    <name evidence="13" type="ORF">H8E41_10610</name>
</gene>
<evidence type="ECO:0000256" key="1">
    <source>
        <dbReference type="ARBA" id="ARBA00004651"/>
    </source>
</evidence>
<comment type="subcellular location">
    <subcellularLocation>
        <location evidence="1">Cell membrane</location>
        <topology evidence="1">Multi-pass membrane protein</topology>
    </subcellularLocation>
</comment>
<dbReference type="GO" id="GO:0034040">
    <property type="term" value="F:ATPase-coupled lipid transmembrane transporter activity"/>
    <property type="evidence" value="ECO:0007669"/>
    <property type="project" value="TreeGrafter"/>
</dbReference>
<evidence type="ECO:0000256" key="8">
    <source>
        <dbReference type="ARBA" id="ARBA00023136"/>
    </source>
</evidence>
<dbReference type="CDD" id="cd02421">
    <property type="entry name" value="Peptidase_C39_likeD"/>
    <property type="match status" value="1"/>
</dbReference>
<dbReference type="EMBL" id="JACNJZ010000151">
    <property type="protein sequence ID" value="MBC8318346.1"/>
    <property type="molecule type" value="Genomic_DNA"/>
</dbReference>
<dbReference type="Proteomes" id="UP000614424">
    <property type="component" value="Unassembled WGS sequence"/>
</dbReference>
<keyword evidence="5" id="KW-0547">Nucleotide-binding</keyword>
<feature type="transmembrane region" description="Helical" evidence="9">
    <location>
        <begin position="285"/>
        <end position="310"/>
    </location>
</feature>
<dbReference type="CDD" id="cd18587">
    <property type="entry name" value="ABC_6TM_LapB_like"/>
    <property type="match status" value="1"/>
</dbReference>
<dbReference type="InterPro" id="IPR017871">
    <property type="entry name" value="ABC_transporter-like_CS"/>
</dbReference>
<evidence type="ECO:0000256" key="4">
    <source>
        <dbReference type="ARBA" id="ARBA00022692"/>
    </source>
</evidence>